<dbReference type="CDD" id="cd00093">
    <property type="entry name" value="HTH_XRE"/>
    <property type="match status" value="1"/>
</dbReference>
<comment type="caution">
    <text evidence="2">The sequence shown here is derived from an EMBL/GenBank/DDBJ whole genome shotgun (WGS) entry which is preliminary data.</text>
</comment>
<keyword evidence="3" id="KW-1185">Reference proteome</keyword>
<accession>A0A837N8F0</accession>
<evidence type="ECO:0000259" key="1">
    <source>
        <dbReference type="PROSITE" id="PS50943"/>
    </source>
</evidence>
<dbReference type="EMBL" id="LHSG01000006">
    <property type="protein sequence ID" value="KPD23772.1"/>
    <property type="molecule type" value="Genomic_DNA"/>
</dbReference>
<evidence type="ECO:0000313" key="3">
    <source>
        <dbReference type="Proteomes" id="UP000053030"/>
    </source>
</evidence>
<dbReference type="Gene3D" id="1.10.260.40">
    <property type="entry name" value="lambda repressor-like DNA-binding domains"/>
    <property type="match status" value="1"/>
</dbReference>
<organism evidence="2 3">
    <name type="scientific">Idiomarina zobellii</name>
    <dbReference type="NCBI Taxonomy" id="86103"/>
    <lineage>
        <taxon>Bacteria</taxon>
        <taxon>Pseudomonadati</taxon>
        <taxon>Pseudomonadota</taxon>
        <taxon>Gammaproteobacteria</taxon>
        <taxon>Alteromonadales</taxon>
        <taxon>Idiomarinaceae</taxon>
        <taxon>Idiomarina</taxon>
    </lineage>
</organism>
<dbReference type="GO" id="GO:0003677">
    <property type="term" value="F:DNA binding"/>
    <property type="evidence" value="ECO:0007669"/>
    <property type="project" value="InterPro"/>
</dbReference>
<dbReference type="PROSITE" id="PS50943">
    <property type="entry name" value="HTH_CROC1"/>
    <property type="match status" value="1"/>
</dbReference>
<dbReference type="InterPro" id="IPR010982">
    <property type="entry name" value="Lambda_DNA-bd_dom_sf"/>
</dbReference>
<dbReference type="SUPFAM" id="SSF47413">
    <property type="entry name" value="lambda repressor-like DNA-binding domains"/>
    <property type="match status" value="1"/>
</dbReference>
<dbReference type="AlphaFoldDB" id="A0A837N8F0"/>
<protein>
    <recommendedName>
        <fullName evidence="1">HTH cro/C1-type domain-containing protein</fullName>
    </recommendedName>
</protein>
<dbReference type="OrthoDB" id="6444365at2"/>
<reference evidence="2 3" key="1">
    <citation type="submission" date="2015-08" db="EMBL/GenBank/DDBJ databases">
        <title>Genome sequencing and assembly of the deep-sea bacterium Idiomarina zobellii.</title>
        <authorList>
            <person name="Mithoefer S.D."/>
            <person name="Rheaume B.A."/>
            <person name="MacLea K.S."/>
        </authorList>
    </citation>
    <scope>NUCLEOTIDE SEQUENCE [LARGE SCALE GENOMIC DNA]</scope>
    <source>
        <strain evidence="2 3">KMM 231</strain>
    </source>
</reference>
<proteinExistence type="predicted"/>
<dbReference type="RefSeq" id="WP_053953754.1">
    <property type="nucleotide sequence ID" value="NZ_FNCB01000006.1"/>
</dbReference>
<name>A0A837N8F0_9GAMM</name>
<dbReference type="Proteomes" id="UP000053030">
    <property type="component" value="Unassembled WGS sequence"/>
</dbReference>
<sequence length="150" mass="16869">MNAQQDEMVALGQVASAISATAMEFAGTAVELFHYTYTPIQSEKELLERADVMDYLMDLAQHENDIVLVFANAISDRIEEFEDQMEMPTVPVAEKLKMLMKTRSVKQKDLKNIAPQSVISELLNGKRTVNLNQAKGFAGYFNLPVSYFVE</sequence>
<feature type="domain" description="HTH cro/C1-type" evidence="1">
    <location>
        <begin position="116"/>
        <end position="148"/>
    </location>
</feature>
<dbReference type="InterPro" id="IPR001387">
    <property type="entry name" value="Cro/C1-type_HTH"/>
</dbReference>
<gene>
    <name evidence="2" type="ORF">AFK76_07855</name>
</gene>
<evidence type="ECO:0000313" key="2">
    <source>
        <dbReference type="EMBL" id="KPD23772.1"/>
    </source>
</evidence>